<name>A0A2H4UVD8_9VIRU</name>
<dbReference type="EMBL" id="MF782455">
    <property type="protein sequence ID" value="ATZ80880.1"/>
    <property type="molecule type" value="Genomic_DNA"/>
</dbReference>
<keyword evidence="2" id="KW-1185">Reference proteome</keyword>
<evidence type="ECO:0000313" key="2">
    <source>
        <dbReference type="Proteomes" id="UP000240325"/>
    </source>
</evidence>
<dbReference type="SUPFAM" id="SSF52768">
    <property type="entry name" value="Arginase/deacetylase"/>
    <property type="match status" value="1"/>
</dbReference>
<dbReference type="GO" id="GO:0046872">
    <property type="term" value="F:metal ion binding"/>
    <property type="evidence" value="ECO:0007669"/>
    <property type="project" value="InterPro"/>
</dbReference>
<dbReference type="Proteomes" id="UP000240325">
    <property type="component" value="Segment"/>
</dbReference>
<proteinExistence type="predicted"/>
<protein>
    <submittedName>
        <fullName evidence="1">Arginase</fullName>
    </submittedName>
</protein>
<organism evidence="1">
    <name type="scientific">Bodo saltans virus</name>
    <dbReference type="NCBI Taxonomy" id="2024608"/>
    <lineage>
        <taxon>Viruses</taxon>
        <taxon>Varidnaviria</taxon>
        <taxon>Bamfordvirae</taxon>
        <taxon>Nucleocytoviricota</taxon>
        <taxon>Megaviricetes</taxon>
        <taxon>Imitervirales</taxon>
        <taxon>Mimiviridae</taxon>
        <taxon>Klosneuvirinae</taxon>
        <taxon>Theiavirus</taxon>
        <taxon>Theiavirus salishense</taxon>
    </lineage>
</organism>
<reference evidence="1" key="1">
    <citation type="journal article" date="2017" name="Elife">
        <title>The kinetoplastid-infecting Bodo saltans virus (BsV), a window into the most abundant giant viruses in the sea.</title>
        <authorList>
            <person name="Deeg C.M."/>
            <person name="Chow C.-E.T."/>
            <person name="Suttle C.A."/>
        </authorList>
    </citation>
    <scope>NUCLEOTIDE SEQUENCE</scope>
    <source>
        <strain evidence="1">NG1</strain>
    </source>
</reference>
<gene>
    <name evidence="1" type="ORF">BMW23_0834</name>
</gene>
<accession>A0A2H4UVD8</accession>
<dbReference type="Pfam" id="PF00491">
    <property type="entry name" value="Arginase"/>
    <property type="match status" value="1"/>
</dbReference>
<dbReference type="InterPro" id="IPR006035">
    <property type="entry name" value="Ureohydrolase"/>
</dbReference>
<dbReference type="Gene3D" id="3.40.800.10">
    <property type="entry name" value="Ureohydrolase domain"/>
    <property type="match status" value="1"/>
</dbReference>
<dbReference type="PROSITE" id="PS51409">
    <property type="entry name" value="ARGINASE_2"/>
    <property type="match status" value="1"/>
</dbReference>
<dbReference type="InterPro" id="IPR023696">
    <property type="entry name" value="Ureohydrolase_dom_sf"/>
</dbReference>
<sequence>MKNYYISIPYNNSTPNGTIFNTFDYELIDENVDGHDIPTKYNKLYKHISSLDSSKRIIALSADYAISAATCTAVFEKYLEPTIIEGNKKIFISDLQVVYITPHSHMNIFTETSNKNLSKSILSNIFNQNEMSFTNHKFLPSPENFTILGIRDIEDTDILKNHNIEYFTISQIKKKTMAKICPYVVDKIGSKPVYIIFDMSVMNIMYAPNVFRFIDKDKDLEEQFQGFDIDDIITIFKSLSICNIIGIDITGFNLNSTTDSKRLNITTTTAKLPLVHALNMKEKKVNVFNRDTQFLIFRNCRKENEYDYGWYILLGLTVDLEEQIIKRLNLSTNKFIPFCLNSNKDEDDDIIDNNEDENVYISLTSMNEQDKISYFDTKNICDCVLFPNEKAKIPFYFLMKK</sequence>
<evidence type="ECO:0000313" key="1">
    <source>
        <dbReference type="EMBL" id="ATZ80880.1"/>
    </source>
</evidence>